<evidence type="ECO:0000313" key="1">
    <source>
        <dbReference type="EMBL" id="KAF0289874.1"/>
    </source>
</evidence>
<accession>A0A6A4VEA4</accession>
<sequence length="135" mass="14666">MWAELRKHALGNKPSAGLDDVPDDAAANRFNTYFAEVGHRIAEELAGRRDGTALPPRPPTVCSSAFTVRPATLPELSGALKRMSGSRATGSDGVSLQLIRRCFPWAATRLGVYSVQFPEFLSSILQYPQYGSTPE</sequence>
<proteinExistence type="predicted"/>
<organism evidence="1 2">
    <name type="scientific">Amphibalanus amphitrite</name>
    <name type="common">Striped barnacle</name>
    <name type="synonym">Balanus amphitrite</name>
    <dbReference type="NCBI Taxonomy" id="1232801"/>
    <lineage>
        <taxon>Eukaryota</taxon>
        <taxon>Metazoa</taxon>
        <taxon>Ecdysozoa</taxon>
        <taxon>Arthropoda</taxon>
        <taxon>Crustacea</taxon>
        <taxon>Multicrustacea</taxon>
        <taxon>Cirripedia</taxon>
        <taxon>Thoracica</taxon>
        <taxon>Thoracicalcarea</taxon>
        <taxon>Balanomorpha</taxon>
        <taxon>Balanoidea</taxon>
        <taxon>Balanidae</taxon>
        <taxon>Amphibalaninae</taxon>
        <taxon>Amphibalanus</taxon>
    </lineage>
</organism>
<keyword evidence="2" id="KW-1185">Reference proteome</keyword>
<dbReference type="AlphaFoldDB" id="A0A6A4VEA4"/>
<dbReference type="EMBL" id="VIIS01001994">
    <property type="protein sequence ID" value="KAF0289874.1"/>
    <property type="molecule type" value="Genomic_DNA"/>
</dbReference>
<dbReference type="Proteomes" id="UP000440578">
    <property type="component" value="Unassembled WGS sequence"/>
</dbReference>
<protein>
    <submittedName>
        <fullName evidence="1">Uncharacterized protein</fullName>
    </submittedName>
</protein>
<comment type="caution">
    <text evidence="1">The sequence shown here is derived from an EMBL/GenBank/DDBJ whole genome shotgun (WGS) entry which is preliminary data.</text>
</comment>
<evidence type="ECO:0000313" key="2">
    <source>
        <dbReference type="Proteomes" id="UP000440578"/>
    </source>
</evidence>
<reference evidence="1 2" key="1">
    <citation type="submission" date="2019-07" db="EMBL/GenBank/DDBJ databases">
        <title>Draft genome assembly of a fouling barnacle, Amphibalanus amphitrite (Darwin, 1854): The first reference genome for Thecostraca.</title>
        <authorList>
            <person name="Kim W."/>
        </authorList>
    </citation>
    <scope>NUCLEOTIDE SEQUENCE [LARGE SCALE GENOMIC DNA]</scope>
    <source>
        <strain evidence="1">SNU_AA5</strain>
        <tissue evidence="1">Soma without cirri and trophi</tissue>
    </source>
</reference>
<gene>
    <name evidence="1" type="ORF">FJT64_011878</name>
</gene>
<name>A0A6A4VEA4_AMPAM</name>